<feature type="transmembrane region" description="Helical" evidence="9">
    <location>
        <begin position="211"/>
        <end position="236"/>
    </location>
</feature>
<keyword evidence="11" id="KW-1185">Reference proteome</keyword>
<evidence type="ECO:0000313" key="10">
    <source>
        <dbReference type="EMBL" id="KNC55568.1"/>
    </source>
</evidence>
<keyword evidence="4 9" id="KW-0812">Transmembrane</keyword>
<keyword evidence="3" id="KW-1003">Cell membrane</keyword>
<evidence type="ECO:0000256" key="8">
    <source>
        <dbReference type="SAM" id="MobiDB-lite"/>
    </source>
</evidence>
<evidence type="ECO:0000256" key="7">
    <source>
        <dbReference type="ARBA" id="ARBA00023136"/>
    </source>
</evidence>
<comment type="subcellular location">
    <subcellularLocation>
        <location evidence="1">Cell membrane</location>
        <topology evidence="1">Multi-pass membrane protein</topology>
    </subcellularLocation>
</comment>
<sequence length="413" mass="45500">MGRYNPSKYLEVFYRWLPSQGSVFGAIMPFMVATLAVNVVLLVLKSEFKTKVGLPLSAHSIFGFLLSFLLVMRTTMAYQRYMEGYAAMSLMVRSARTATREILVAGSSGSDASVARCVRYIKAYLFVATKHLRSEALELEEVPDGLLTARETNYLAPRSRRSLLIIGWLAIEVEALHSMSAISDMHRLHLLNHLQALTDAFMGATRARAMFIPFPFAQVFIVSLTLYCFSLPIVLIPIFGRWSVALTAFACFVIFGTAEVARRLESAFEQYSGFEPIPLDLIITAAFDDIDAYVAQFSDFRRGLTFHRKALDDAEAVDDATRGTWIGLNSLAPEELGPPGEMTEAENVALGMAIETDTVPHEISVAVSELVELDEALERARSAAGSGMSSVNGSVAPDEHEQPMVPNESTMEP</sequence>
<protein>
    <submittedName>
        <fullName evidence="10">Uncharacterized protein</fullName>
    </submittedName>
</protein>
<feature type="transmembrane region" description="Helical" evidence="9">
    <location>
        <begin position="21"/>
        <end position="44"/>
    </location>
</feature>
<evidence type="ECO:0000256" key="3">
    <source>
        <dbReference type="ARBA" id="ARBA00022475"/>
    </source>
</evidence>
<evidence type="ECO:0000256" key="4">
    <source>
        <dbReference type="ARBA" id="ARBA00022692"/>
    </source>
</evidence>
<evidence type="ECO:0000256" key="9">
    <source>
        <dbReference type="SAM" id="Phobius"/>
    </source>
</evidence>
<dbReference type="PANTHER" id="PTHR33281">
    <property type="entry name" value="UPF0187 PROTEIN YNEE"/>
    <property type="match status" value="1"/>
</dbReference>
<dbReference type="GeneID" id="25561559"/>
<keyword evidence="2" id="KW-0813">Transport</keyword>
<dbReference type="Proteomes" id="UP000054408">
    <property type="component" value="Unassembled WGS sequence"/>
</dbReference>
<dbReference type="OrthoDB" id="1368at2759"/>
<name>A0A0L0DVN1_THETB</name>
<dbReference type="GO" id="GO:0005886">
    <property type="term" value="C:plasma membrane"/>
    <property type="evidence" value="ECO:0007669"/>
    <property type="project" value="UniProtKB-SubCell"/>
</dbReference>
<keyword evidence="5 9" id="KW-1133">Transmembrane helix</keyword>
<dbReference type="AlphaFoldDB" id="A0A0L0DVN1"/>
<dbReference type="GO" id="GO:0005254">
    <property type="term" value="F:chloride channel activity"/>
    <property type="evidence" value="ECO:0007669"/>
    <property type="project" value="InterPro"/>
</dbReference>
<organism evidence="10 11">
    <name type="scientific">Thecamonas trahens ATCC 50062</name>
    <dbReference type="NCBI Taxonomy" id="461836"/>
    <lineage>
        <taxon>Eukaryota</taxon>
        <taxon>Apusozoa</taxon>
        <taxon>Apusomonadida</taxon>
        <taxon>Apusomonadidae</taxon>
        <taxon>Thecamonas</taxon>
    </lineage>
</organism>
<evidence type="ECO:0000256" key="2">
    <source>
        <dbReference type="ARBA" id="ARBA00022448"/>
    </source>
</evidence>
<accession>A0A0L0DVN1</accession>
<gene>
    <name evidence="10" type="ORF">AMSG_01832</name>
</gene>
<feature type="region of interest" description="Disordered" evidence="8">
    <location>
        <begin position="381"/>
        <end position="413"/>
    </location>
</feature>
<dbReference type="Pfam" id="PF25539">
    <property type="entry name" value="Bestrophin_2"/>
    <property type="match status" value="1"/>
</dbReference>
<dbReference type="InterPro" id="IPR044669">
    <property type="entry name" value="YneE/VCCN1/2-like"/>
</dbReference>
<keyword evidence="6" id="KW-0406">Ion transport</keyword>
<feature type="transmembrane region" description="Helical" evidence="9">
    <location>
        <begin position="242"/>
        <end position="261"/>
    </location>
</feature>
<proteinExistence type="predicted"/>
<evidence type="ECO:0000313" key="11">
    <source>
        <dbReference type="Proteomes" id="UP000054408"/>
    </source>
</evidence>
<evidence type="ECO:0000256" key="6">
    <source>
        <dbReference type="ARBA" id="ARBA00023065"/>
    </source>
</evidence>
<dbReference type="EMBL" id="GL349439">
    <property type="protein sequence ID" value="KNC55568.1"/>
    <property type="molecule type" value="Genomic_DNA"/>
</dbReference>
<feature type="transmembrane region" description="Helical" evidence="9">
    <location>
        <begin position="56"/>
        <end position="72"/>
    </location>
</feature>
<dbReference type="PANTHER" id="PTHR33281:SF19">
    <property type="entry name" value="VOLTAGE-DEPENDENT ANION CHANNEL-FORMING PROTEIN YNEE"/>
    <property type="match status" value="1"/>
</dbReference>
<reference evidence="10 11" key="1">
    <citation type="submission" date="2010-05" db="EMBL/GenBank/DDBJ databases">
        <title>The Genome Sequence of Thecamonas trahens ATCC 50062.</title>
        <authorList>
            <consortium name="The Broad Institute Genome Sequencing Platform"/>
            <person name="Russ C."/>
            <person name="Cuomo C."/>
            <person name="Shea T."/>
            <person name="Young S.K."/>
            <person name="Zeng Q."/>
            <person name="Koehrsen M."/>
            <person name="Haas B."/>
            <person name="Borodovsky M."/>
            <person name="Guigo R."/>
            <person name="Alvarado L."/>
            <person name="Berlin A."/>
            <person name="Bochicchio J."/>
            <person name="Borenstein D."/>
            <person name="Chapman S."/>
            <person name="Chen Z."/>
            <person name="Freedman E."/>
            <person name="Gellesch M."/>
            <person name="Goldberg J."/>
            <person name="Griggs A."/>
            <person name="Gujja S."/>
            <person name="Heilman E."/>
            <person name="Heiman D."/>
            <person name="Hepburn T."/>
            <person name="Howarth C."/>
            <person name="Jen D."/>
            <person name="Larson L."/>
            <person name="Mehta T."/>
            <person name="Park D."/>
            <person name="Pearson M."/>
            <person name="Roberts A."/>
            <person name="Saif S."/>
            <person name="Shenoy N."/>
            <person name="Sisk P."/>
            <person name="Stolte C."/>
            <person name="Sykes S."/>
            <person name="Thomson T."/>
            <person name="Walk T."/>
            <person name="White J."/>
            <person name="Yandava C."/>
            <person name="Burger G."/>
            <person name="Gray M.W."/>
            <person name="Holland P.W.H."/>
            <person name="King N."/>
            <person name="Lang F.B.F."/>
            <person name="Roger A.J."/>
            <person name="Ruiz-Trillo I."/>
            <person name="Lander E."/>
            <person name="Nusbaum C."/>
        </authorList>
    </citation>
    <scope>NUCLEOTIDE SEQUENCE [LARGE SCALE GENOMIC DNA]</scope>
    <source>
        <strain evidence="10 11">ATCC 50062</strain>
    </source>
</reference>
<dbReference type="RefSeq" id="XP_013761342.1">
    <property type="nucleotide sequence ID" value="XM_013905888.1"/>
</dbReference>
<evidence type="ECO:0000256" key="1">
    <source>
        <dbReference type="ARBA" id="ARBA00004651"/>
    </source>
</evidence>
<evidence type="ECO:0000256" key="5">
    <source>
        <dbReference type="ARBA" id="ARBA00022989"/>
    </source>
</evidence>
<keyword evidence="7 9" id="KW-0472">Membrane</keyword>